<dbReference type="HAMAP" id="MF_01927">
    <property type="entry name" value="PurU"/>
    <property type="match status" value="1"/>
</dbReference>
<evidence type="ECO:0000259" key="5">
    <source>
        <dbReference type="PROSITE" id="PS51671"/>
    </source>
</evidence>
<dbReference type="EC" id="3.5.1.10" evidence="3 4"/>
<dbReference type="Proteomes" id="UP000617628">
    <property type="component" value="Unassembled WGS sequence"/>
</dbReference>
<dbReference type="InterPro" id="IPR041729">
    <property type="entry name" value="Formyl-FH4-Hydrolase_C"/>
</dbReference>
<accession>A0A934VTR7</accession>
<dbReference type="InterPro" id="IPR044074">
    <property type="entry name" value="PurU_ACT"/>
</dbReference>
<keyword evidence="1 3" id="KW-0554">One-carbon metabolism</keyword>
<keyword evidence="7" id="KW-1185">Reference proteome</keyword>
<organism evidence="6 7">
    <name type="scientific">Pelagicoccus mobilis</name>
    <dbReference type="NCBI Taxonomy" id="415221"/>
    <lineage>
        <taxon>Bacteria</taxon>
        <taxon>Pseudomonadati</taxon>
        <taxon>Verrucomicrobiota</taxon>
        <taxon>Opitutia</taxon>
        <taxon>Puniceicoccales</taxon>
        <taxon>Pelagicoccaceae</taxon>
        <taxon>Pelagicoccus</taxon>
    </lineage>
</organism>
<comment type="pathway">
    <text evidence="3">Purine metabolism; IMP biosynthesis via de novo pathway; formate from 10-formyl-5,6,7,8-tetrahydrofolate: step 1/1.</text>
</comment>
<protein>
    <recommendedName>
        <fullName evidence="3 4">Formyltetrahydrofolate deformylase</fullName>
        <ecNumber evidence="3 4">3.5.1.10</ecNumber>
    </recommendedName>
    <alternativeName>
        <fullName evidence="3">Formyl-FH(4) hydrolase</fullName>
    </alternativeName>
</protein>
<comment type="function">
    <text evidence="3">Catalyzes the hydrolysis of 10-formyltetrahydrofolate (formyl-FH4) to formate and tetrahydrofolate (FH4).</text>
</comment>
<dbReference type="NCBIfam" id="TIGR00655">
    <property type="entry name" value="PurU"/>
    <property type="match status" value="1"/>
</dbReference>
<keyword evidence="3" id="KW-0658">Purine biosynthesis</keyword>
<dbReference type="InterPro" id="IPR002376">
    <property type="entry name" value="Formyl_transf_N"/>
</dbReference>
<dbReference type="SUPFAM" id="SSF53328">
    <property type="entry name" value="Formyltransferase"/>
    <property type="match status" value="1"/>
</dbReference>
<comment type="catalytic activity">
    <reaction evidence="3">
        <text>(6R)-10-formyltetrahydrofolate + H2O = (6S)-5,6,7,8-tetrahydrofolate + formate + H(+)</text>
        <dbReference type="Rhea" id="RHEA:19833"/>
        <dbReference type="ChEBI" id="CHEBI:15377"/>
        <dbReference type="ChEBI" id="CHEBI:15378"/>
        <dbReference type="ChEBI" id="CHEBI:15740"/>
        <dbReference type="ChEBI" id="CHEBI:57453"/>
        <dbReference type="ChEBI" id="CHEBI:195366"/>
        <dbReference type="EC" id="3.5.1.10"/>
    </reaction>
</comment>
<dbReference type="InterPro" id="IPR045865">
    <property type="entry name" value="ACT-like_dom_sf"/>
</dbReference>
<reference evidence="6" key="1">
    <citation type="submission" date="2021-01" db="EMBL/GenBank/DDBJ databases">
        <title>Modified the classification status of verrucomicrobia.</title>
        <authorList>
            <person name="Feng X."/>
        </authorList>
    </citation>
    <scope>NUCLEOTIDE SEQUENCE</scope>
    <source>
        <strain evidence="6">KCTC 13126</strain>
    </source>
</reference>
<dbReference type="PROSITE" id="PS51671">
    <property type="entry name" value="ACT"/>
    <property type="match status" value="1"/>
</dbReference>
<dbReference type="GO" id="GO:0006730">
    <property type="term" value="P:one-carbon metabolic process"/>
    <property type="evidence" value="ECO:0007669"/>
    <property type="project" value="UniProtKB-KW"/>
</dbReference>
<evidence type="ECO:0000256" key="2">
    <source>
        <dbReference type="ARBA" id="ARBA00022801"/>
    </source>
</evidence>
<feature type="active site" evidence="3">
    <location>
        <position position="230"/>
    </location>
</feature>
<dbReference type="GO" id="GO:0008864">
    <property type="term" value="F:formyltetrahydrofolate deformylase activity"/>
    <property type="evidence" value="ECO:0007669"/>
    <property type="project" value="UniProtKB-UniRule"/>
</dbReference>
<dbReference type="AlphaFoldDB" id="A0A934VTR7"/>
<dbReference type="NCBIfam" id="NF004684">
    <property type="entry name" value="PRK06027.1"/>
    <property type="match status" value="1"/>
</dbReference>
<evidence type="ECO:0000313" key="7">
    <source>
        <dbReference type="Proteomes" id="UP000617628"/>
    </source>
</evidence>
<gene>
    <name evidence="3 6" type="primary">purU</name>
    <name evidence="6" type="ORF">JIN87_25950</name>
</gene>
<comment type="similarity">
    <text evidence="3">Belongs to the PurU family.</text>
</comment>
<keyword evidence="2 3" id="KW-0378">Hydrolase</keyword>
<evidence type="ECO:0000256" key="4">
    <source>
        <dbReference type="NCBIfam" id="TIGR00655"/>
    </source>
</evidence>
<feature type="domain" description="ACT" evidence="5">
    <location>
        <begin position="9"/>
        <end position="88"/>
    </location>
</feature>
<dbReference type="PIRSF" id="PIRSF036480">
    <property type="entry name" value="FormyFH4_hydr"/>
    <property type="match status" value="1"/>
</dbReference>
<dbReference type="RefSeq" id="WP_200359235.1">
    <property type="nucleotide sequence ID" value="NZ_JAENIL010000083.1"/>
</dbReference>
<dbReference type="EMBL" id="JAENIL010000083">
    <property type="protein sequence ID" value="MBK1880355.1"/>
    <property type="molecule type" value="Genomic_DNA"/>
</dbReference>
<evidence type="ECO:0000256" key="3">
    <source>
        <dbReference type="HAMAP-Rule" id="MF_01927"/>
    </source>
</evidence>
<comment type="caution">
    <text evidence="6">The sequence shown here is derived from an EMBL/GenBank/DDBJ whole genome shotgun (WGS) entry which is preliminary data.</text>
</comment>
<dbReference type="Gene3D" id="3.40.50.170">
    <property type="entry name" value="Formyl transferase, N-terminal domain"/>
    <property type="match status" value="1"/>
</dbReference>
<dbReference type="CDD" id="cd08648">
    <property type="entry name" value="FMT_core_Formyl-FH4-Hydrolase_C"/>
    <property type="match status" value="1"/>
</dbReference>
<dbReference type="PRINTS" id="PR01575">
    <property type="entry name" value="FFH4HYDRLASE"/>
</dbReference>
<dbReference type="InterPro" id="IPR004810">
    <property type="entry name" value="PurU"/>
</dbReference>
<dbReference type="GO" id="GO:0006189">
    <property type="term" value="P:'de novo' IMP biosynthetic process"/>
    <property type="evidence" value="ECO:0007669"/>
    <property type="project" value="UniProtKB-UniRule"/>
</dbReference>
<dbReference type="InterPro" id="IPR036477">
    <property type="entry name" value="Formyl_transf_N_sf"/>
</dbReference>
<dbReference type="PANTHER" id="PTHR42706">
    <property type="entry name" value="FORMYLTETRAHYDROFOLATE DEFORMYLASE"/>
    <property type="match status" value="1"/>
</dbReference>
<dbReference type="InterPro" id="IPR002912">
    <property type="entry name" value="ACT_dom"/>
</dbReference>
<evidence type="ECO:0000256" key="1">
    <source>
        <dbReference type="ARBA" id="ARBA00022563"/>
    </source>
</evidence>
<name>A0A934VTR7_9BACT</name>
<sequence>MTSEPKRLVALLSGPDQKGLVSKVSSWIFDNGGNIIHADQHRDAEAGVFFQRVEWSVGNENEAEQVAQDFQSFGDSIGMKTKVAISGDKPKVAIFVSKFDHCFHDLILRWKAGEYPCEIALIISNHKDLAEVAQSYGIAYHHIPVSKANKPDAEAEQLALLKKEGIDLVIMARYMQILSSIFLDTFGKPVINIHHSFLPAFAGARPYHQAHSKGVKLIGATAHYATPDLDQGPIIHQDVARITHRNSVEDLVRKGRDLEKLTLAQAVRWHLENRILVYENKTVVFD</sequence>
<evidence type="ECO:0000313" key="6">
    <source>
        <dbReference type="EMBL" id="MBK1880355.1"/>
    </source>
</evidence>
<dbReference type="Pfam" id="PF00551">
    <property type="entry name" value="Formyl_trans_N"/>
    <property type="match status" value="1"/>
</dbReference>
<dbReference type="CDD" id="cd04875">
    <property type="entry name" value="ACT_F4HF-DF"/>
    <property type="match status" value="1"/>
</dbReference>
<dbReference type="Gene3D" id="3.30.70.260">
    <property type="match status" value="1"/>
</dbReference>
<dbReference type="SUPFAM" id="SSF55021">
    <property type="entry name" value="ACT-like"/>
    <property type="match status" value="1"/>
</dbReference>
<dbReference type="PANTHER" id="PTHR42706:SF1">
    <property type="entry name" value="FORMYLTETRAHYDROFOLATE DEFORMYLASE 2, MITOCHONDRIAL"/>
    <property type="match status" value="1"/>
</dbReference>
<proteinExistence type="inferred from homology"/>